<dbReference type="EMBL" id="NBAG03000407">
    <property type="protein sequence ID" value="PNI28127.1"/>
    <property type="molecule type" value="Genomic_DNA"/>
</dbReference>
<proteinExistence type="predicted"/>
<dbReference type="Proteomes" id="UP000236370">
    <property type="component" value="Unassembled WGS sequence"/>
</dbReference>
<dbReference type="AlphaFoldDB" id="A0A2J8JZF0"/>
<reference evidence="2 3" key="1">
    <citation type="submission" date="2017-12" db="EMBL/GenBank/DDBJ databases">
        <title>High-resolution comparative analysis of great ape genomes.</title>
        <authorList>
            <person name="Pollen A."/>
            <person name="Hastie A."/>
            <person name="Hormozdiari F."/>
            <person name="Dougherty M."/>
            <person name="Liu R."/>
            <person name="Chaisson M."/>
            <person name="Hoppe E."/>
            <person name="Hill C."/>
            <person name="Pang A."/>
            <person name="Hillier L."/>
            <person name="Baker C."/>
            <person name="Armstrong J."/>
            <person name="Shendure J."/>
            <person name="Paten B."/>
            <person name="Wilson R."/>
            <person name="Chao H."/>
            <person name="Schneider V."/>
            <person name="Ventura M."/>
            <person name="Kronenberg Z."/>
            <person name="Murali S."/>
            <person name="Gordon D."/>
            <person name="Cantsilieris S."/>
            <person name="Munson K."/>
            <person name="Nelson B."/>
            <person name="Raja A."/>
            <person name="Underwood J."/>
            <person name="Diekhans M."/>
            <person name="Fiddes I."/>
            <person name="Haussler D."/>
            <person name="Eichler E."/>
        </authorList>
    </citation>
    <scope>NUCLEOTIDE SEQUENCE [LARGE SCALE GENOMIC DNA]</scope>
    <source>
        <strain evidence="2">Yerkes chimp pedigree #C0471</strain>
    </source>
</reference>
<feature type="region of interest" description="Disordered" evidence="1">
    <location>
        <begin position="1"/>
        <end position="29"/>
    </location>
</feature>
<organism evidence="2 3">
    <name type="scientific">Pan troglodytes</name>
    <name type="common">Chimpanzee</name>
    <dbReference type="NCBI Taxonomy" id="9598"/>
    <lineage>
        <taxon>Eukaryota</taxon>
        <taxon>Metazoa</taxon>
        <taxon>Chordata</taxon>
        <taxon>Craniata</taxon>
        <taxon>Vertebrata</taxon>
        <taxon>Euteleostomi</taxon>
        <taxon>Mammalia</taxon>
        <taxon>Eutheria</taxon>
        <taxon>Euarchontoglires</taxon>
        <taxon>Primates</taxon>
        <taxon>Haplorrhini</taxon>
        <taxon>Catarrhini</taxon>
        <taxon>Hominidae</taxon>
        <taxon>Pan</taxon>
    </lineage>
</organism>
<protein>
    <submittedName>
        <fullName evidence="2">SMARCD3 isoform 4</fullName>
    </submittedName>
</protein>
<sequence length="73" mass="8284">MTLQVQDPAVYDSRSSAPTHRGTVPRGGRWLTKSSLKGFGSWSPSPRLTWTSWHLRGNWIKPSCGSEWTSRRL</sequence>
<evidence type="ECO:0000256" key="1">
    <source>
        <dbReference type="SAM" id="MobiDB-lite"/>
    </source>
</evidence>
<gene>
    <name evidence="2" type="ORF">CK820_G0042953</name>
</gene>
<accession>A0A2J8JZF0</accession>
<evidence type="ECO:0000313" key="3">
    <source>
        <dbReference type="Proteomes" id="UP000236370"/>
    </source>
</evidence>
<name>A0A2J8JZF0_PANTR</name>
<evidence type="ECO:0000313" key="2">
    <source>
        <dbReference type="EMBL" id="PNI28127.1"/>
    </source>
</evidence>
<comment type="caution">
    <text evidence="2">The sequence shown here is derived from an EMBL/GenBank/DDBJ whole genome shotgun (WGS) entry which is preliminary data.</text>
</comment>